<accession>A0A139KMV6</accession>
<dbReference type="AlphaFoldDB" id="A0A139KMV6"/>
<proteinExistence type="predicted"/>
<dbReference type="RefSeq" id="WP_061438317.1">
    <property type="nucleotide sequence ID" value="NZ_KQ968742.1"/>
</dbReference>
<dbReference type="Proteomes" id="UP000070319">
    <property type="component" value="Unassembled WGS sequence"/>
</dbReference>
<name>A0A139KMV6_9BACE</name>
<evidence type="ECO:0008006" key="3">
    <source>
        <dbReference type="Google" id="ProtNLM"/>
    </source>
</evidence>
<evidence type="ECO:0000313" key="1">
    <source>
        <dbReference type="EMBL" id="KXT40504.1"/>
    </source>
</evidence>
<comment type="caution">
    <text evidence="1">The sequence shown here is derived from an EMBL/GenBank/DDBJ whole genome shotgun (WGS) entry which is preliminary data.</text>
</comment>
<evidence type="ECO:0000313" key="2">
    <source>
        <dbReference type="Proteomes" id="UP000070319"/>
    </source>
</evidence>
<gene>
    <name evidence="1" type="ORF">HMPREF2531_05280</name>
</gene>
<sequence>MKDKEQTITDISIHVAALSASFKPAPDARHTTHWFTTDEVFDAIRRIDPGAQITKDQVHQAMHDAGYRYQNRPGSAGLDFRWMLQAKEIK</sequence>
<organism evidence="1">
    <name type="scientific">Bacteroides intestinalis</name>
    <dbReference type="NCBI Taxonomy" id="329854"/>
    <lineage>
        <taxon>Bacteria</taxon>
        <taxon>Pseudomonadati</taxon>
        <taxon>Bacteroidota</taxon>
        <taxon>Bacteroidia</taxon>
        <taxon>Bacteroidales</taxon>
        <taxon>Bacteroidaceae</taxon>
        <taxon>Bacteroides</taxon>
    </lineage>
</organism>
<protein>
    <recommendedName>
        <fullName evidence="3">5-formyltetrahydrofolate cyclo-ligase</fullName>
    </recommendedName>
</protein>
<reference evidence="1 2" key="1">
    <citation type="submission" date="2016-02" db="EMBL/GenBank/DDBJ databases">
        <authorList>
            <person name="Wen L."/>
            <person name="He K."/>
            <person name="Yang H."/>
        </authorList>
    </citation>
    <scope>NUCLEOTIDE SEQUENCE [LARGE SCALE GENOMIC DNA]</scope>
    <source>
        <strain evidence="1 2">KLE1704</strain>
    </source>
</reference>
<dbReference type="PATRIC" id="fig|329854.7.peg.5351"/>
<dbReference type="EMBL" id="LTDF01000178">
    <property type="protein sequence ID" value="KXT40504.1"/>
    <property type="molecule type" value="Genomic_DNA"/>
</dbReference>